<feature type="region of interest" description="Disordered" evidence="3">
    <location>
        <begin position="1"/>
        <end position="37"/>
    </location>
</feature>
<dbReference type="PANTHER" id="PTHR45947">
    <property type="entry name" value="SULFOQUINOVOSYL TRANSFERASE SQD2"/>
    <property type="match status" value="1"/>
</dbReference>
<proteinExistence type="predicted"/>
<dbReference type="InterPro" id="IPR028098">
    <property type="entry name" value="Glyco_trans_4-like_N"/>
</dbReference>
<keyword evidence="1" id="KW-0328">Glycosyltransferase</keyword>
<dbReference type="InterPro" id="IPR050194">
    <property type="entry name" value="Glycosyltransferase_grp1"/>
</dbReference>
<dbReference type="RefSeq" id="WP_197012448.1">
    <property type="nucleotide sequence ID" value="NZ_BAABES010000010.1"/>
</dbReference>
<gene>
    <name evidence="5" type="ORF">IW256_004020</name>
</gene>
<dbReference type="Proteomes" id="UP000614047">
    <property type="component" value="Unassembled WGS sequence"/>
</dbReference>
<evidence type="ECO:0000256" key="3">
    <source>
        <dbReference type="SAM" id="MobiDB-lite"/>
    </source>
</evidence>
<evidence type="ECO:0000313" key="6">
    <source>
        <dbReference type="Proteomes" id="UP000614047"/>
    </source>
</evidence>
<reference evidence="5" key="1">
    <citation type="submission" date="2020-11" db="EMBL/GenBank/DDBJ databases">
        <title>Sequencing the genomes of 1000 actinobacteria strains.</title>
        <authorList>
            <person name="Klenk H.-P."/>
        </authorList>
    </citation>
    <scope>NUCLEOTIDE SEQUENCE</scope>
    <source>
        <strain evidence="5">DSM 43175</strain>
    </source>
</reference>
<name>A0A931DKU0_9ACTN</name>
<sequence>MTDTDVPASPRQRRASPQRRSRPGTTKKKTATPDASAAQAVSVFEGLGRATAPLNVVARVHAYPPRHNAGSEWMLHSMLRALVARGHEVSVWLSRYSPDRAPYQVDGVHVVPYAARQDFGAAAKSADVIIAHHENVPSAGALARGMGRPFVALAHNTAPVVFKNIGRGAVSLAVYNSLHMQAEAEAFFCEYTPALRPEQSIVVRPPVLGDDYRTTPGDHVTLINLNADKGGALFWQVAERLPDLRFLGVKGAYGQQIERRGGLPNVEVVEHMPGERMRDEVYARTRILLVPSASESWGRVAVEAMASGIPVVAAPTTGLAECLGEAGIFAERGDVDAWVEAVQALTDPAQWAAASERSLARAKELDPAADLAEWCTAVEAVTSKG</sequence>
<keyword evidence="2" id="KW-0808">Transferase</keyword>
<feature type="compositionally biased region" description="Basic residues" evidence="3">
    <location>
        <begin position="11"/>
        <end position="30"/>
    </location>
</feature>
<accession>A0A931DKU0</accession>
<keyword evidence="6" id="KW-1185">Reference proteome</keyword>
<dbReference type="PANTHER" id="PTHR45947:SF3">
    <property type="entry name" value="SULFOQUINOVOSYL TRANSFERASE SQD2"/>
    <property type="match status" value="1"/>
</dbReference>
<dbReference type="GO" id="GO:1901137">
    <property type="term" value="P:carbohydrate derivative biosynthetic process"/>
    <property type="evidence" value="ECO:0007669"/>
    <property type="project" value="UniProtKB-ARBA"/>
</dbReference>
<dbReference type="AlphaFoldDB" id="A0A931DKU0"/>
<dbReference type="SUPFAM" id="SSF53756">
    <property type="entry name" value="UDP-Glycosyltransferase/glycogen phosphorylase"/>
    <property type="match status" value="1"/>
</dbReference>
<dbReference type="EMBL" id="JADOUA010000001">
    <property type="protein sequence ID" value="MBG6089907.1"/>
    <property type="molecule type" value="Genomic_DNA"/>
</dbReference>
<dbReference type="CDD" id="cd03801">
    <property type="entry name" value="GT4_PimA-like"/>
    <property type="match status" value="1"/>
</dbReference>
<dbReference type="Pfam" id="PF13579">
    <property type="entry name" value="Glyco_trans_4_4"/>
    <property type="match status" value="1"/>
</dbReference>
<evidence type="ECO:0000256" key="1">
    <source>
        <dbReference type="ARBA" id="ARBA00022676"/>
    </source>
</evidence>
<organism evidence="5 6">
    <name type="scientific">Actinomadura viridis</name>
    <dbReference type="NCBI Taxonomy" id="58110"/>
    <lineage>
        <taxon>Bacteria</taxon>
        <taxon>Bacillati</taxon>
        <taxon>Actinomycetota</taxon>
        <taxon>Actinomycetes</taxon>
        <taxon>Streptosporangiales</taxon>
        <taxon>Thermomonosporaceae</taxon>
        <taxon>Actinomadura</taxon>
    </lineage>
</organism>
<comment type="caution">
    <text evidence="5">The sequence shown here is derived from an EMBL/GenBank/DDBJ whole genome shotgun (WGS) entry which is preliminary data.</text>
</comment>
<dbReference type="Pfam" id="PF13692">
    <property type="entry name" value="Glyco_trans_1_4"/>
    <property type="match status" value="1"/>
</dbReference>
<evidence type="ECO:0000313" key="5">
    <source>
        <dbReference type="EMBL" id="MBG6089907.1"/>
    </source>
</evidence>
<dbReference type="Gene3D" id="3.40.50.2000">
    <property type="entry name" value="Glycogen Phosphorylase B"/>
    <property type="match status" value="2"/>
</dbReference>
<dbReference type="GO" id="GO:0016757">
    <property type="term" value="F:glycosyltransferase activity"/>
    <property type="evidence" value="ECO:0007669"/>
    <property type="project" value="UniProtKB-KW"/>
</dbReference>
<evidence type="ECO:0000259" key="4">
    <source>
        <dbReference type="Pfam" id="PF13579"/>
    </source>
</evidence>
<evidence type="ECO:0000256" key="2">
    <source>
        <dbReference type="ARBA" id="ARBA00022679"/>
    </source>
</evidence>
<feature type="domain" description="Glycosyltransferase subfamily 4-like N-terminal" evidence="4">
    <location>
        <begin position="70"/>
        <end position="159"/>
    </location>
</feature>
<protein>
    <submittedName>
        <fullName evidence="5">Glycosyltransferase involved in cell wall biosynthesis</fullName>
    </submittedName>
</protein>